<organism evidence="2 3">
    <name type="scientific">Prorocentrum cordatum</name>
    <dbReference type="NCBI Taxonomy" id="2364126"/>
    <lineage>
        <taxon>Eukaryota</taxon>
        <taxon>Sar</taxon>
        <taxon>Alveolata</taxon>
        <taxon>Dinophyceae</taxon>
        <taxon>Prorocentrales</taxon>
        <taxon>Prorocentraceae</taxon>
        <taxon>Prorocentrum</taxon>
    </lineage>
</organism>
<keyword evidence="1" id="KW-0812">Transmembrane</keyword>
<feature type="transmembrane region" description="Helical" evidence="1">
    <location>
        <begin position="177"/>
        <end position="210"/>
    </location>
</feature>
<evidence type="ECO:0008006" key="4">
    <source>
        <dbReference type="Google" id="ProtNLM"/>
    </source>
</evidence>
<name>A0ABN9QCJ2_9DINO</name>
<dbReference type="Proteomes" id="UP001189429">
    <property type="component" value="Unassembled WGS sequence"/>
</dbReference>
<sequence length="269" mass="29399">MLANAVRCSWDSVVAPSVYLFGFTIFFHLLVHVTCRPSSSRSTRWASAAAMSSKRLQTSSSGVVCKMGPMMVLDLCALRCPSELTYVAELALCHHPHVKNTALLTPTPMVSLTLYCMTLATFLEPPLAVFPVALPRLKLFATVLDRFPNTFLFMELGLFLGVALALLNLLCIPLPPVVLILVTLVMLPMLVGPSCMPLPLVALNLVMFLFREPPLLVVPDLVLLAMSALLSVRLSANGIELHGARRYSRIGRSYAASTRGSTLWSATWQ</sequence>
<keyword evidence="3" id="KW-1185">Reference proteome</keyword>
<evidence type="ECO:0000313" key="2">
    <source>
        <dbReference type="EMBL" id="CAK0803650.1"/>
    </source>
</evidence>
<evidence type="ECO:0000313" key="3">
    <source>
        <dbReference type="Proteomes" id="UP001189429"/>
    </source>
</evidence>
<feature type="transmembrane region" description="Helical" evidence="1">
    <location>
        <begin position="150"/>
        <end position="170"/>
    </location>
</feature>
<feature type="transmembrane region" description="Helical" evidence="1">
    <location>
        <begin position="12"/>
        <end position="31"/>
    </location>
</feature>
<keyword evidence="1" id="KW-1133">Transmembrane helix</keyword>
<reference evidence="2" key="1">
    <citation type="submission" date="2023-10" db="EMBL/GenBank/DDBJ databases">
        <authorList>
            <person name="Chen Y."/>
            <person name="Shah S."/>
            <person name="Dougan E. K."/>
            <person name="Thang M."/>
            <person name="Chan C."/>
        </authorList>
    </citation>
    <scope>NUCLEOTIDE SEQUENCE [LARGE SCALE GENOMIC DNA]</scope>
</reference>
<accession>A0ABN9QCJ2</accession>
<comment type="caution">
    <text evidence="2">The sequence shown here is derived from an EMBL/GenBank/DDBJ whole genome shotgun (WGS) entry which is preliminary data.</text>
</comment>
<feature type="transmembrane region" description="Helical" evidence="1">
    <location>
        <begin position="109"/>
        <end position="130"/>
    </location>
</feature>
<protein>
    <recommendedName>
        <fullName evidence="4">Transmembrane protein</fullName>
    </recommendedName>
</protein>
<proteinExistence type="predicted"/>
<gene>
    <name evidence="2" type="ORF">PCOR1329_LOCUS10749</name>
</gene>
<keyword evidence="1" id="KW-0472">Membrane</keyword>
<feature type="transmembrane region" description="Helical" evidence="1">
    <location>
        <begin position="216"/>
        <end position="236"/>
    </location>
</feature>
<evidence type="ECO:0000256" key="1">
    <source>
        <dbReference type="SAM" id="Phobius"/>
    </source>
</evidence>
<dbReference type="EMBL" id="CAUYUJ010003058">
    <property type="protein sequence ID" value="CAK0803650.1"/>
    <property type="molecule type" value="Genomic_DNA"/>
</dbReference>